<dbReference type="AlphaFoldDB" id="A0AAN6PGJ5"/>
<evidence type="ECO:0000313" key="2">
    <source>
        <dbReference type="EMBL" id="KAK4040563.1"/>
    </source>
</evidence>
<evidence type="ECO:0000313" key="3">
    <source>
        <dbReference type="Proteomes" id="UP001303115"/>
    </source>
</evidence>
<organism evidence="2 3">
    <name type="scientific">Parachaetomium inaequale</name>
    <dbReference type="NCBI Taxonomy" id="2588326"/>
    <lineage>
        <taxon>Eukaryota</taxon>
        <taxon>Fungi</taxon>
        <taxon>Dikarya</taxon>
        <taxon>Ascomycota</taxon>
        <taxon>Pezizomycotina</taxon>
        <taxon>Sordariomycetes</taxon>
        <taxon>Sordariomycetidae</taxon>
        <taxon>Sordariales</taxon>
        <taxon>Chaetomiaceae</taxon>
        <taxon>Parachaetomium</taxon>
    </lineage>
</organism>
<gene>
    <name evidence="2" type="ORF">C8A01DRAFT_35426</name>
</gene>
<keyword evidence="3" id="KW-1185">Reference proteome</keyword>
<dbReference type="EMBL" id="MU854374">
    <property type="protein sequence ID" value="KAK4040563.1"/>
    <property type="molecule type" value="Genomic_DNA"/>
</dbReference>
<proteinExistence type="predicted"/>
<protein>
    <submittedName>
        <fullName evidence="2">Uncharacterized protein</fullName>
    </submittedName>
</protein>
<comment type="caution">
    <text evidence="2">The sequence shown here is derived from an EMBL/GenBank/DDBJ whole genome shotgun (WGS) entry which is preliminary data.</text>
</comment>
<feature type="compositionally biased region" description="Gly residues" evidence="1">
    <location>
        <begin position="84"/>
        <end position="94"/>
    </location>
</feature>
<feature type="region of interest" description="Disordered" evidence="1">
    <location>
        <begin position="76"/>
        <end position="102"/>
    </location>
</feature>
<accession>A0AAN6PGJ5</accession>
<name>A0AAN6PGJ5_9PEZI</name>
<sequence>MPANPERCDYFLRFSSKVSGGLTQCTEPYIRSVHLIAEKYFGVRAHWWHELNDLDEDPRKWMGCYGWSEVNEADRKLEALGTGQEQGGQSGNDGDGQTQSMS</sequence>
<reference evidence="3" key="1">
    <citation type="journal article" date="2023" name="Mol. Phylogenet. Evol.">
        <title>Genome-scale phylogeny and comparative genomics of the fungal order Sordariales.</title>
        <authorList>
            <person name="Hensen N."/>
            <person name="Bonometti L."/>
            <person name="Westerberg I."/>
            <person name="Brannstrom I.O."/>
            <person name="Guillou S."/>
            <person name="Cros-Aarteil S."/>
            <person name="Calhoun S."/>
            <person name="Haridas S."/>
            <person name="Kuo A."/>
            <person name="Mondo S."/>
            <person name="Pangilinan J."/>
            <person name="Riley R."/>
            <person name="LaButti K."/>
            <person name="Andreopoulos B."/>
            <person name="Lipzen A."/>
            <person name="Chen C."/>
            <person name="Yan M."/>
            <person name="Daum C."/>
            <person name="Ng V."/>
            <person name="Clum A."/>
            <person name="Steindorff A."/>
            <person name="Ohm R.A."/>
            <person name="Martin F."/>
            <person name="Silar P."/>
            <person name="Natvig D.O."/>
            <person name="Lalanne C."/>
            <person name="Gautier V."/>
            <person name="Ament-Velasquez S.L."/>
            <person name="Kruys A."/>
            <person name="Hutchinson M.I."/>
            <person name="Powell A.J."/>
            <person name="Barry K."/>
            <person name="Miller A.N."/>
            <person name="Grigoriev I.V."/>
            <person name="Debuchy R."/>
            <person name="Gladieux P."/>
            <person name="Hiltunen Thoren M."/>
            <person name="Johannesson H."/>
        </authorList>
    </citation>
    <scope>NUCLEOTIDE SEQUENCE [LARGE SCALE GENOMIC DNA]</scope>
    <source>
        <strain evidence="3">CBS 284.82</strain>
    </source>
</reference>
<dbReference type="Proteomes" id="UP001303115">
    <property type="component" value="Unassembled WGS sequence"/>
</dbReference>
<evidence type="ECO:0000256" key="1">
    <source>
        <dbReference type="SAM" id="MobiDB-lite"/>
    </source>
</evidence>